<dbReference type="RefSeq" id="WP_171417225.1">
    <property type="nucleotide sequence ID" value="NZ_JABFOR010000017.1"/>
</dbReference>
<dbReference type="EC" id="2.7.13.3" evidence="3"/>
<dbReference type="Pfam" id="PF02518">
    <property type="entry name" value="HATPase_c"/>
    <property type="match status" value="1"/>
</dbReference>
<organism evidence="16 17">
    <name type="scientific">Paenibacillus alvei</name>
    <name type="common">Bacillus alvei</name>
    <dbReference type="NCBI Taxonomy" id="44250"/>
    <lineage>
        <taxon>Bacteria</taxon>
        <taxon>Bacillati</taxon>
        <taxon>Bacillota</taxon>
        <taxon>Bacilli</taxon>
        <taxon>Bacillales</taxon>
        <taxon>Paenibacillaceae</taxon>
        <taxon>Paenibacillus</taxon>
    </lineage>
</organism>
<evidence type="ECO:0000256" key="4">
    <source>
        <dbReference type="ARBA" id="ARBA00022475"/>
    </source>
</evidence>
<dbReference type="SUPFAM" id="SSF55874">
    <property type="entry name" value="ATPase domain of HSP90 chaperone/DNA topoisomerase II/histidine kinase"/>
    <property type="match status" value="1"/>
</dbReference>
<keyword evidence="13 14" id="KW-0472">Membrane</keyword>
<sequence>MIRLLHLKCNLRLKMILLISLLIIGICSIFGVFLEHFIGKIVEDQTGKRALSLAQSVANIPEIQSAFRLKNPSVVIQPIVKPIQRKSGAEFIVVGDTREIRQSHPNESIIGAKMVGSDNDRALHHGESYVSKMEGTLGLSIRGKAPIFDEGKIVGIVSVGFLHNNVHRIVAENSKSLWLTLSLIVLFGIAGAVFIASHIKKLLHNMEPEEISHLYLQKEAILQSTHEGIIAVANDGAISAMNKAAKDILFTDTKQKLLNYAGASIHEIVPSLHSDAQDKERSRLVNREMVLGEDIVLVNQTPIVREDAVTGSVYTFRKKTELETVTEELSRIKQYANAQRAQTHEYSNKLHIILGLVQNRRLQEAIDFIKKESNMQQARLTFLAEKVADPLLQALFQGKFNQANELNISMVIHPDSRLEGSFADEKQDALLTALGNIIENALEAVRPQEEGQRKVAIFFTDIGEDCIFEIEDSGLGVAEADIPRIFEQGFSTKQGSHRGMGLALSKLMLNAVGGEILLEAGEGELGGACFMIMIPKDERRSL</sequence>
<feature type="transmembrane region" description="Helical" evidence="14">
    <location>
        <begin position="12"/>
        <end position="34"/>
    </location>
</feature>
<comment type="caution">
    <text evidence="16">The sequence shown here is derived from an EMBL/GenBank/DDBJ whole genome shotgun (WGS) entry which is preliminary data.</text>
</comment>
<evidence type="ECO:0000256" key="5">
    <source>
        <dbReference type="ARBA" id="ARBA00022553"/>
    </source>
</evidence>
<accession>A0AAP7DJI6</accession>
<dbReference type="InterPro" id="IPR004358">
    <property type="entry name" value="Sig_transdc_His_kin-like_C"/>
</dbReference>
<gene>
    <name evidence="16" type="ORF">HMI46_14360</name>
</gene>
<dbReference type="Proteomes" id="UP000552038">
    <property type="component" value="Unassembled WGS sequence"/>
</dbReference>
<evidence type="ECO:0000256" key="10">
    <source>
        <dbReference type="ARBA" id="ARBA00022840"/>
    </source>
</evidence>
<protein>
    <recommendedName>
        <fullName evidence="3">histidine kinase</fullName>
        <ecNumber evidence="3">2.7.13.3</ecNumber>
    </recommendedName>
</protein>
<evidence type="ECO:0000256" key="14">
    <source>
        <dbReference type="SAM" id="Phobius"/>
    </source>
</evidence>
<dbReference type="InterPro" id="IPR029151">
    <property type="entry name" value="Sensor-like_sf"/>
</dbReference>
<evidence type="ECO:0000259" key="15">
    <source>
        <dbReference type="PROSITE" id="PS50109"/>
    </source>
</evidence>
<dbReference type="PRINTS" id="PR00344">
    <property type="entry name" value="BCTRLSENSOR"/>
</dbReference>
<evidence type="ECO:0000256" key="9">
    <source>
        <dbReference type="ARBA" id="ARBA00022777"/>
    </source>
</evidence>
<evidence type="ECO:0000256" key="6">
    <source>
        <dbReference type="ARBA" id="ARBA00022679"/>
    </source>
</evidence>
<evidence type="ECO:0000256" key="3">
    <source>
        <dbReference type="ARBA" id="ARBA00012438"/>
    </source>
</evidence>
<dbReference type="EMBL" id="JABFOR010000017">
    <property type="protein sequence ID" value="NOJ71736.1"/>
    <property type="molecule type" value="Genomic_DNA"/>
</dbReference>
<dbReference type="AlphaFoldDB" id="A0AAP7DJI6"/>
<dbReference type="SUPFAM" id="SSF55890">
    <property type="entry name" value="Sporulation response regulatory protein Spo0B"/>
    <property type="match status" value="1"/>
</dbReference>
<evidence type="ECO:0000256" key="8">
    <source>
        <dbReference type="ARBA" id="ARBA00022741"/>
    </source>
</evidence>
<keyword evidence="9 16" id="KW-0418">Kinase</keyword>
<keyword evidence="11 14" id="KW-1133">Transmembrane helix</keyword>
<comment type="subcellular location">
    <subcellularLocation>
        <location evidence="2">Cell membrane</location>
        <topology evidence="2">Multi-pass membrane protein</topology>
    </subcellularLocation>
</comment>
<keyword evidence="7 14" id="KW-0812">Transmembrane</keyword>
<evidence type="ECO:0000256" key="1">
    <source>
        <dbReference type="ARBA" id="ARBA00000085"/>
    </source>
</evidence>
<dbReference type="Pfam" id="PF17203">
    <property type="entry name" value="sCache_3_2"/>
    <property type="match status" value="1"/>
</dbReference>
<dbReference type="GO" id="GO:0005886">
    <property type="term" value="C:plasma membrane"/>
    <property type="evidence" value="ECO:0007669"/>
    <property type="project" value="UniProtKB-SubCell"/>
</dbReference>
<dbReference type="InterPro" id="IPR003594">
    <property type="entry name" value="HATPase_dom"/>
</dbReference>
<evidence type="ECO:0000256" key="13">
    <source>
        <dbReference type="ARBA" id="ARBA00023136"/>
    </source>
</evidence>
<keyword evidence="4" id="KW-1003">Cell membrane</keyword>
<dbReference type="PROSITE" id="PS50109">
    <property type="entry name" value="HIS_KIN"/>
    <property type="match status" value="1"/>
</dbReference>
<dbReference type="GO" id="GO:0000155">
    <property type="term" value="F:phosphorelay sensor kinase activity"/>
    <property type="evidence" value="ECO:0007669"/>
    <property type="project" value="InterPro"/>
</dbReference>
<dbReference type="Gene3D" id="3.30.450.20">
    <property type="entry name" value="PAS domain"/>
    <property type="match status" value="2"/>
</dbReference>
<dbReference type="InterPro" id="IPR016120">
    <property type="entry name" value="Sig_transdc_His_kin_SpoOB"/>
</dbReference>
<reference evidence="16 17" key="1">
    <citation type="submission" date="2020-05" db="EMBL/GenBank/DDBJ databases">
        <title>Whole genome sequencing and identification of novel metabolites from Paenibacillus alvei strain JR949.</title>
        <authorList>
            <person name="Rajendhran J."/>
            <person name="Sree Pranav P."/>
            <person name="Mahalakshmi B."/>
            <person name="Karthikeyan R."/>
        </authorList>
    </citation>
    <scope>NUCLEOTIDE SEQUENCE [LARGE SCALE GENOMIC DNA]</scope>
    <source>
        <strain evidence="16 17">JR949</strain>
    </source>
</reference>
<evidence type="ECO:0000256" key="11">
    <source>
        <dbReference type="ARBA" id="ARBA00022989"/>
    </source>
</evidence>
<dbReference type="InterPro" id="IPR005467">
    <property type="entry name" value="His_kinase_dom"/>
</dbReference>
<dbReference type="InterPro" id="IPR036890">
    <property type="entry name" value="HATPase_C_sf"/>
</dbReference>
<feature type="domain" description="Histidine kinase" evidence="15">
    <location>
        <begin position="341"/>
        <end position="538"/>
    </location>
</feature>
<dbReference type="SMART" id="SM00387">
    <property type="entry name" value="HATPase_c"/>
    <property type="match status" value="1"/>
</dbReference>
<keyword evidence="5" id="KW-0597">Phosphoprotein</keyword>
<evidence type="ECO:0000256" key="7">
    <source>
        <dbReference type="ARBA" id="ARBA00022692"/>
    </source>
</evidence>
<dbReference type="PANTHER" id="PTHR43547">
    <property type="entry name" value="TWO-COMPONENT HISTIDINE KINASE"/>
    <property type="match status" value="1"/>
</dbReference>
<name>A0AAP7DJI6_PAEAL</name>
<evidence type="ECO:0000313" key="17">
    <source>
        <dbReference type="Proteomes" id="UP000552038"/>
    </source>
</evidence>
<comment type="catalytic activity">
    <reaction evidence="1">
        <text>ATP + protein L-histidine = ADP + protein N-phospho-L-histidine.</text>
        <dbReference type="EC" id="2.7.13.3"/>
    </reaction>
</comment>
<feature type="transmembrane region" description="Helical" evidence="14">
    <location>
        <begin position="177"/>
        <end position="196"/>
    </location>
</feature>
<dbReference type="InterPro" id="IPR033463">
    <property type="entry name" value="sCache_3"/>
</dbReference>
<dbReference type="GO" id="GO:0005524">
    <property type="term" value="F:ATP binding"/>
    <property type="evidence" value="ECO:0007669"/>
    <property type="project" value="UniProtKB-KW"/>
</dbReference>
<keyword evidence="12" id="KW-0902">Two-component regulatory system</keyword>
<dbReference type="PANTHER" id="PTHR43547:SF10">
    <property type="entry name" value="SENSOR HISTIDINE KINASE DCUS"/>
    <property type="match status" value="1"/>
</dbReference>
<keyword evidence="6" id="KW-0808">Transferase</keyword>
<dbReference type="SUPFAM" id="SSF103190">
    <property type="entry name" value="Sensory domain-like"/>
    <property type="match status" value="1"/>
</dbReference>
<keyword evidence="10" id="KW-0067">ATP-binding</keyword>
<evidence type="ECO:0000256" key="12">
    <source>
        <dbReference type="ARBA" id="ARBA00023012"/>
    </source>
</evidence>
<proteinExistence type="predicted"/>
<dbReference type="Gene3D" id="1.10.287.130">
    <property type="match status" value="1"/>
</dbReference>
<evidence type="ECO:0000313" key="16">
    <source>
        <dbReference type="EMBL" id="NOJ71736.1"/>
    </source>
</evidence>
<evidence type="ECO:0000256" key="2">
    <source>
        <dbReference type="ARBA" id="ARBA00004651"/>
    </source>
</evidence>
<dbReference type="Gene3D" id="3.30.565.10">
    <property type="entry name" value="Histidine kinase-like ATPase, C-terminal domain"/>
    <property type="match status" value="1"/>
</dbReference>
<keyword evidence="8" id="KW-0547">Nucleotide-binding</keyword>